<protein>
    <recommendedName>
        <fullName evidence="1">Phosphoribosylglycinamide synthetase N-terminal domain-containing protein</fullName>
    </recommendedName>
</protein>
<feature type="non-terminal residue" evidence="2">
    <location>
        <position position="1"/>
    </location>
</feature>
<reference evidence="2" key="1">
    <citation type="journal article" date="2014" name="Front. Microbiol.">
        <title>High frequency of phylogenetically diverse reductive dehalogenase-homologous genes in deep subseafloor sedimentary metagenomes.</title>
        <authorList>
            <person name="Kawai M."/>
            <person name="Futagami T."/>
            <person name="Toyoda A."/>
            <person name="Takaki Y."/>
            <person name="Nishi S."/>
            <person name="Hori S."/>
            <person name="Arai W."/>
            <person name="Tsubouchi T."/>
            <person name="Morono Y."/>
            <person name="Uchiyama I."/>
            <person name="Ito T."/>
            <person name="Fujiyama A."/>
            <person name="Inagaki F."/>
            <person name="Takami H."/>
        </authorList>
    </citation>
    <scope>NUCLEOTIDE SEQUENCE</scope>
    <source>
        <strain evidence="2">Expedition CK06-06</strain>
    </source>
</reference>
<gene>
    <name evidence="2" type="ORF">S06H3_60737</name>
</gene>
<organism evidence="2">
    <name type="scientific">marine sediment metagenome</name>
    <dbReference type="NCBI Taxonomy" id="412755"/>
    <lineage>
        <taxon>unclassified sequences</taxon>
        <taxon>metagenomes</taxon>
        <taxon>ecological metagenomes</taxon>
    </lineage>
</organism>
<sequence length="76" mass="8924">IFQQFKFRMIFNPMARKSFYVQSKIEYENDFSYLTRLINKEKIDFTVVGPEVPLVNGIVDYLEKKKVAGCARILAL</sequence>
<dbReference type="InterPro" id="IPR020562">
    <property type="entry name" value="PRibGlycinamide_synth_N"/>
</dbReference>
<evidence type="ECO:0000313" key="2">
    <source>
        <dbReference type="EMBL" id="GAI47347.1"/>
    </source>
</evidence>
<dbReference type="GO" id="GO:0004637">
    <property type="term" value="F:phosphoribosylamine-glycine ligase activity"/>
    <property type="evidence" value="ECO:0007669"/>
    <property type="project" value="InterPro"/>
</dbReference>
<dbReference type="InterPro" id="IPR016185">
    <property type="entry name" value="PreATP-grasp_dom_sf"/>
</dbReference>
<dbReference type="Pfam" id="PF02844">
    <property type="entry name" value="GARS_N"/>
    <property type="match status" value="1"/>
</dbReference>
<comment type="caution">
    <text evidence="2">The sequence shown here is derived from an EMBL/GenBank/DDBJ whole genome shotgun (WGS) entry which is preliminary data.</text>
</comment>
<accession>X1NTG7</accession>
<dbReference type="SUPFAM" id="SSF52440">
    <property type="entry name" value="PreATP-grasp domain"/>
    <property type="match status" value="1"/>
</dbReference>
<dbReference type="EMBL" id="BARV01039680">
    <property type="protein sequence ID" value="GAI47347.1"/>
    <property type="molecule type" value="Genomic_DNA"/>
</dbReference>
<dbReference type="GO" id="GO:0009113">
    <property type="term" value="P:purine nucleobase biosynthetic process"/>
    <property type="evidence" value="ECO:0007669"/>
    <property type="project" value="InterPro"/>
</dbReference>
<dbReference type="Gene3D" id="3.40.50.20">
    <property type="match status" value="1"/>
</dbReference>
<dbReference type="AlphaFoldDB" id="X1NTG7"/>
<proteinExistence type="predicted"/>
<evidence type="ECO:0000259" key="1">
    <source>
        <dbReference type="Pfam" id="PF02844"/>
    </source>
</evidence>
<name>X1NTG7_9ZZZZ</name>
<feature type="domain" description="Phosphoribosylglycinamide synthetase N-terminal" evidence="1">
    <location>
        <begin position="27"/>
        <end position="68"/>
    </location>
</feature>